<name>A0A498IVZ0_MALDO</name>
<dbReference type="Proteomes" id="UP000290289">
    <property type="component" value="Chromosome 10"/>
</dbReference>
<protein>
    <submittedName>
        <fullName evidence="1">Uncharacterized protein</fullName>
    </submittedName>
</protein>
<evidence type="ECO:0000313" key="1">
    <source>
        <dbReference type="EMBL" id="RXH87529.1"/>
    </source>
</evidence>
<comment type="caution">
    <text evidence="1">The sequence shown here is derived from an EMBL/GenBank/DDBJ whole genome shotgun (WGS) entry which is preliminary data.</text>
</comment>
<organism evidence="1 2">
    <name type="scientific">Malus domestica</name>
    <name type="common">Apple</name>
    <name type="synonym">Pyrus malus</name>
    <dbReference type="NCBI Taxonomy" id="3750"/>
    <lineage>
        <taxon>Eukaryota</taxon>
        <taxon>Viridiplantae</taxon>
        <taxon>Streptophyta</taxon>
        <taxon>Embryophyta</taxon>
        <taxon>Tracheophyta</taxon>
        <taxon>Spermatophyta</taxon>
        <taxon>Magnoliopsida</taxon>
        <taxon>eudicotyledons</taxon>
        <taxon>Gunneridae</taxon>
        <taxon>Pentapetalae</taxon>
        <taxon>rosids</taxon>
        <taxon>fabids</taxon>
        <taxon>Rosales</taxon>
        <taxon>Rosaceae</taxon>
        <taxon>Amygdaloideae</taxon>
        <taxon>Maleae</taxon>
        <taxon>Malus</taxon>
    </lineage>
</organism>
<evidence type="ECO:0000313" key="2">
    <source>
        <dbReference type="Proteomes" id="UP000290289"/>
    </source>
</evidence>
<proteinExistence type="predicted"/>
<gene>
    <name evidence="1" type="ORF">DVH24_034429</name>
</gene>
<keyword evidence="2" id="KW-1185">Reference proteome</keyword>
<dbReference type="AlphaFoldDB" id="A0A498IVZ0"/>
<dbReference type="EMBL" id="RDQH01000336">
    <property type="protein sequence ID" value="RXH87529.1"/>
    <property type="molecule type" value="Genomic_DNA"/>
</dbReference>
<reference evidence="1 2" key="1">
    <citation type="submission" date="2018-10" db="EMBL/GenBank/DDBJ databases">
        <title>A high-quality apple genome assembly.</title>
        <authorList>
            <person name="Hu J."/>
        </authorList>
    </citation>
    <scope>NUCLEOTIDE SEQUENCE [LARGE SCALE GENOMIC DNA]</scope>
    <source>
        <strain evidence="2">cv. HFTH1</strain>
        <tissue evidence="1">Young leaf</tissue>
    </source>
</reference>
<accession>A0A498IVZ0</accession>
<sequence length="100" mass="11438">MSYWFEQFQLLRMGVRLLLIMTEPLIQKMEFMEAGTRWICHCKMIGFEVVLLISMGSRRKGRPIMVVILLTQTSVPGQTNYGSDSTYSDVSSLIDTVVGR</sequence>